<protein>
    <recommendedName>
        <fullName evidence="2">Streptomyces killer toxin-like beta/gamma crystallin domain-containing protein</fullName>
    </recommendedName>
</protein>
<proteinExistence type="predicted"/>
<dbReference type="OrthoDB" id="4246062at2"/>
<comment type="caution">
    <text evidence="3">The sequence shown here is derived from an EMBL/GenBank/DDBJ whole genome shotgun (WGS) entry which is preliminary data.</text>
</comment>
<accession>A0A9W6PCV4</accession>
<dbReference type="InterPro" id="IPR015161">
    <property type="entry name" value="Sklp_toxin_b/g_crystallin"/>
</dbReference>
<gene>
    <name evidence="3" type="ORF">Kpho01_14950</name>
</gene>
<feature type="domain" description="Streptomyces killer toxin-like beta/gamma crystallin" evidence="2">
    <location>
        <begin position="52"/>
        <end position="94"/>
    </location>
</feature>
<feature type="chain" id="PRO_5040907742" description="Streptomyces killer toxin-like beta/gamma crystallin domain-containing protein" evidence="1">
    <location>
        <begin position="27"/>
        <end position="116"/>
    </location>
</feature>
<dbReference type="AlphaFoldDB" id="A0A9W6PCV4"/>
<dbReference type="InterPro" id="IPR015791">
    <property type="entry name" value="Antimic/Inh_G_crystallin-like"/>
</dbReference>
<dbReference type="EMBL" id="BSRX01000007">
    <property type="protein sequence ID" value="GLW53484.1"/>
    <property type="molecule type" value="Genomic_DNA"/>
</dbReference>
<evidence type="ECO:0000313" key="4">
    <source>
        <dbReference type="Proteomes" id="UP001165143"/>
    </source>
</evidence>
<dbReference type="Gene3D" id="2.60.20.30">
    <property type="match status" value="1"/>
</dbReference>
<evidence type="ECO:0000313" key="3">
    <source>
        <dbReference type="EMBL" id="GLW53484.1"/>
    </source>
</evidence>
<reference evidence="3" key="1">
    <citation type="submission" date="2023-02" db="EMBL/GenBank/DDBJ databases">
        <title>Kitasatospora phosalacinea NBRC 14362.</title>
        <authorList>
            <person name="Ichikawa N."/>
            <person name="Sato H."/>
            <person name="Tonouchi N."/>
        </authorList>
    </citation>
    <scope>NUCLEOTIDE SEQUENCE</scope>
    <source>
        <strain evidence="3">NBRC 14362</strain>
    </source>
</reference>
<sequence>MLKRRIAVAVGAAVLALTAGAVPAHATNEVNFVECLFVGDYFTLGITNDNGTGFRRCFANAGDIWIDQSSVTSFSSGNNAGYFEYEPGDGYLYRHAFGKNEALTRNYGTITTLHIN</sequence>
<dbReference type="RefSeq" id="WP_033254833.1">
    <property type="nucleotide sequence ID" value="NZ_BSRX01000007.1"/>
</dbReference>
<organism evidence="3 4">
    <name type="scientific">Kitasatospora phosalacinea</name>
    <dbReference type="NCBI Taxonomy" id="2065"/>
    <lineage>
        <taxon>Bacteria</taxon>
        <taxon>Bacillati</taxon>
        <taxon>Actinomycetota</taxon>
        <taxon>Actinomycetes</taxon>
        <taxon>Kitasatosporales</taxon>
        <taxon>Streptomycetaceae</taxon>
        <taxon>Kitasatospora</taxon>
    </lineage>
</organism>
<evidence type="ECO:0000259" key="2">
    <source>
        <dbReference type="Pfam" id="PF09076"/>
    </source>
</evidence>
<keyword evidence="1" id="KW-0732">Signal</keyword>
<dbReference type="Proteomes" id="UP001165143">
    <property type="component" value="Unassembled WGS sequence"/>
</dbReference>
<feature type="signal peptide" evidence="1">
    <location>
        <begin position="1"/>
        <end position="26"/>
    </location>
</feature>
<name>A0A9W6PCV4_9ACTN</name>
<dbReference type="Pfam" id="PF09076">
    <property type="entry name" value="Crystall_2"/>
    <property type="match status" value="1"/>
</dbReference>
<evidence type="ECO:0000256" key="1">
    <source>
        <dbReference type="SAM" id="SignalP"/>
    </source>
</evidence>